<organism evidence="1 2">
    <name type="scientific">Candolleomyces eurysporus</name>
    <dbReference type="NCBI Taxonomy" id="2828524"/>
    <lineage>
        <taxon>Eukaryota</taxon>
        <taxon>Fungi</taxon>
        <taxon>Dikarya</taxon>
        <taxon>Basidiomycota</taxon>
        <taxon>Agaricomycotina</taxon>
        <taxon>Agaricomycetes</taxon>
        <taxon>Agaricomycetidae</taxon>
        <taxon>Agaricales</taxon>
        <taxon>Agaricineae</taxon>
        <taxon>Psathyrellaceae</taxon>
        <taxon>Candolleomyces</taxon>
    </lineage>
</organism>
<dbReference type="Proteomes" id="UP001140091">
    <property type="component" value="Unassembled WGS sequence"/>
</dbReference>
<proteinExistence type="predicted"/>
<name>A0A9W8MMM3_9AGAR</name>
<evidence type="ECO:0000313" key="2">
    <source>
        <dbReference type="Proteomes" id="UP001140091"/>
    </source>
</evidence>
<dbReference type="EMBL" id="JANBPK010000727">
    <property type="protein sequence ID" value="KAJ2934044.1"/>
    <property type="molecule type" value="Genomic_DNA"/>
</dbReference>
<accession>A0A9W8MMM3</accession>
<sequence>MNNRVSTPCVLEKDIQKRGNIVVRTMIHKVVQKNPWNIQPRLDVLFHPARDEDTKKNERVFVEEGERAVDKLLDLVFISALIQAVDDDEEWVTCQRSNWATSRSSFQRPID</sequence>
<evidence type="ECO:0000313" key="1">
    <source>
        <dbReference type="EMBL" id="KAJ2934044.1"/>
    </source>
</evidence>
<comment type="caution">
    <text evidence="1">The sequence shown here is derived from an EMBL/GenBank/DDBJ whole genome shotgun (WGS) entry which is preliminary data.</text>
</comment>
<feature type="non-terminal residue" evidence="1">
    <location>
        <position position="111"/>
    </location>
</feature>
<gene>
    <name evidence="1" type="ORF">H1R20_g3055</name>
</gene>
<protein>
    <submittedName>
        <fullName evidence="1">Uncharacterized protein</fullName>
    </submittedName>
</protein>
<dbReference type="AlphaFoldDB" id="A0A9W8MMM3"/>
<keyword evidence="2" id="KW-1185">Reference proteome</keyword>
<reference evidence="1" key="1">
    <citation type="submission" date="2022-06" db="EMBL/GenBank/DDBJ databases">
        <title>Genome Sequence of Candolleomyces eurysporus.</title>
        <authorList>
            <person name="Buettner E."/>
        </authorList>
    </citation>
    <scope>NUCLEOTIDE SEQUENCE</scope>
    <source>
        <strain evidence="1">VTCC 930004</strain>
    </source>
</reference>